<dbReference type="AlphaFoldDB" id="A0AA40CPX9"/>
<dbReference type="EMBL" id="JAULSV010000004">
    <property type="protein sequence ID" value="KAK0647001.1"/>
    <property type="molecule type" value="Genomic_DNA"/>
</dbReference>
<evidence type="ECO:0000313" key="2">
    <source>
        <dbReference type="EMBL" id="KAK0647001.1"/>
    </source>
</evidence>
<organism evidence="2 3">
    <name type="scientific">Cercophora newfieldiana</name>
    <dbReference type="NCBI Taxonomy" id="92897"/>
    <lineage>
        <taxon>Eukaryota</taxon>
        <taxon>Fungi</taxon>
        <taxon>Dikarya</taxon>
        <taxon>Ascomycota</taxon>
        <taxon>Pezizomycotina</taxon>
        <taxon>Sordariomycetes</taxon>
        <taxon>Sordariomycetidae</taxon>
        <taxon>Sordariales</taxon>
        <taxon>Lasiosphaeriaceae</taxon>
        <taxon>Cercophora</taxon>
    </lineage>
</organism>
<proteinExistence type="predicted"/>
<keyword evidence="3" id="KW-1185">Reference proteome</keyword>
<protein>
    <submittedName>
        <fullName evidence="2">Uncharacterized protein</fullName>
    </submittedName>
</protein>
<comment type="caution">
    <text evidence="2">The sequence shown here is derived from an EMBL/GenBank/DDBJ whole genome shotgun (WGS) entry which is preliminary data.</text>
</comment>
<sequence>MTQITHLTQSHRDQHRNSTDADGITTATPEALRSFFFILPPELRNIIYRSFLVLPDGKTIKPDGRSRVTRPSQRLSRKNLGLSPQFLRTCRQAYTEARPILYGENTQKDDLARRPASYLHLIRLVTIKVQYNSSLRAAISSSPGVTMMTVRRGIRHLSQHLAKLPGIENLDICMTFGFRTENAALLSVLREKEQRLARCMQMWLHLRDIKTVSVRGCYVPVPTALLLRQILQGSTQPRGAGLPNMCKRLEQFVDGRGVRGRRDAGAELEEALVAGERGDYEGFERCREAVCELLAGSYTGVEWMRLYADNVGPDM</sequence>
<accession>A0AA40CPX9</accession>
<dbReference type="PANTHER" id="PTHR42085:SF1">
    <property type="entry name" value="F-BOX DOMAIN-CONTAINING PROTEIN"/>
    <property type="match status" value="1"/>
</dbReference>
<reference evidence="2" key="1">
    <citation type="submission" date="2023-06" db="EMBL/GenBank/DDBJ databases">
        <title>Genome-scale phylogeny and comparative genomics of the fungal order Sordariales.</title>
        <authorList>
            <consortium name="Lawrence Berkeley National Laboratory"/>
            <person name="Hensen N."/>
            <person name="Bonometti L."/>
            <person name="Westerberg I."/>
            <person name="Brannstrom I.O."/>
            <person name="Guillou S."/>
            <person name="Cros-Aarteil S."/>
            <person name="Calhoun S."/>
            <person name="Haridas S."/>
            <person name="Kuo A."/>
            <person name="Mondo S."/>
            <person name="Pangilinan J."/>
            <person name="Riley R."/>
            <person name="Labutti K."/>
            <person name="Andreopoulos B."/>
            <person name="Lipzen A."/>
            <person name="Chen C."/>
            <person name="Yanf M."/>
            <person name="Daum C."/>
            <person name="Ng V."/>
            <person name="Clum A."/>
            <person name="Steindorff A."/>
            <person name="Ohm R."/>
            <person name="Martin F."/>
            <person name="Silar P."/>
            <person name="Natvig D."/>
            <person name="Lalanne C."/>
            <person name="Gautier V."/>
            <person name="Ament-Velasquez S.L."/>
            <person name="Kruys A."/>
            <person name="Hutchinson M.I."/>
            <person name="Powell A.J."/>
            <person name="Barry K."/>
            <person name="Miller A.N."/>
            <person name="Grigoriev I.V."/>
            <person name="Debuchy R."/>
            <person name="Gladieux P."/>
            <person name="Thoren M.H."/>
            <person name="Johannesson H."/>
        </authorList>
    </citation>
    <scope>NUCLEOTIDE SEQUENCE</scope>
    <source>
        <strain evidence="2">SMH2532-1</strain>
    </source>
</reference>
<feature type="region of interest" description="Disordered" evidence="1">
    <location>
        <begin position="1"/>
        <end position="24"/>
    </location>
</feature>
<dbReference type="InterPro" id="IPR038883">
    <property type="entry name" value="AN11006-like"/>
</dbReference>
<name>A0AA40CPX9_9PEZI</name>
<feature type="compositionally biased region" description="Basic and acidic residues" evidence="1">
    <location>
        <begin position="10"/>
        <end position="19"/>
    </location>
</feature>
<gene>
    <name evidence="2" type="ORF">B0T16DRAFT_458868</name>
</gene>
<evidence type="ECO:0000313" key="3">
    <source>
        <dbReference type="Proteomes" id="UP001174936"/>
    </source>
</evidence>
<dbReference type="Proteomes" id="UP001174936">
    <property type="component" value="Unassembled WGS sequence"/>
</dbReference>
<dbReference type="PANTHER" id="PTHR42085">
    <property type="entry name" value="F-BOX DOMAIN-CONTAINING PROTEIN"/>
    <property type="match status" value="1"/>
</dbReference>
<evidence type="ECO:0000256" key="1">
    <source>
        <dbReference type="SAM" id="MobiDB-lite"/>
    </source>
</evidence>